<feature type="domain" description="Alkaline phosphatase-like protein PglZ C-terminal" evidence="4">
    <location>
        <begin position="797"/>
        <end position="896"/>
    </location>
</feature>
<dbReference type="Pfam" id="PF08665">
    <property type="entry name" value="PglZ"/>
    <property type="match status" value="1"/>
</dbReference>
<evidence type="ECO:0000259" key="2">
    <source>
        <dbReference type="Pfam" id="PF25861"/>
    </source>
</evidence>
<feature type="compositionally biased region" description="Low complexity" evidence="1">
    <location>
        <begin position="780"/>
        <end position="790"/>
    </location>
</feature>
<feature type="region of interest" description="Disordered" evidence="1">
    <location>
        <begin position="644"/>
        <end position="671"/>
    </location>
</feature>
<dbReference type="InterPro" id="IPR047992">
    <property type="entry name" value="BREX_PglZ"/>
</dbReference>
<feature type="domain" description="Alkaline phosphatase-like protein PglZ second" evidence="2">
    <location>
        <begin position="168"/>
        <end position="317"/>
    </location>
</feature>
<dbReference type="SUPFAM" id="SSF53649">
    <property type="entry name" value="Alkaline phosphatase-like"/>
    <property type="match status" value="1"/>
</dbReference>
<dbReference type="InterPro" id="IPR058881">
    <property type="entry name" value="PglZ_2nd"/>
</dbReference>
<comment type="caution">
    <text evidence="5">The sequence shown here is derived from an EMBL/GenBank/DDBJ whole genome shotgun (WGS) entry which is preliminary data.</text>
</comment>
<name>A0ABQ4CSN4_9ACTN</name>
<feature type="compositionally biased region" description="Polar residues" evidence="1">
    <location>
        <begin position="767"/>
        <end position="777"/>
    </location>
</feature>
<evidence type="ECO:0000259" key="4">
    <source>
        <dbReference type="Pfam" id="PF25863"/>
    </source>
</evidence>
<evidence type="ECO:0008006" key="7">
    <source>
        <dbReference type="Google" id="ProtNLM"/>
    </source>
</evidence>
<evidence type="ECO:0000313" key="5">
    <source>
        <dbReference type="EMBL" id="GIF74297.1"/>
    </source>
</evidence>
<evidence type="ECO:0000259" key="3">
    <source>
        <dbReference type="Pfam" id="PF25862"/>
    </source>
</evidence>
<dbReference type="Pfam" id="PF25861">
    <property type="entry name" value="PglZ_2nd"/>
    <property type="match status" value="1"/>
</dbReference>
<dbReference type="InterPro" id="IPR017850">
    <property type="entry name" value="Alkaline_phosphatase_core_sf"/>
</dbReference>
<gene>
    <name evidence="5" type="ORF">Asi02nite_38150</name>
</gene>
<protein>
    <recommendedName>
        <fullName evidence="7">PglZ domain-containing protein</fullName>
    </recommendedName>
</protein>
<dbReference type="EMBL" id="BONE01000029">
    <property type="protein sequence ID" value="GIF74297.1"/>
    <property type="molecule type" value="Genomic_DNA"/>
</dbReference>
<sequence>MTAVQPAAIRRKVEAWLAEDKDDAPAIALRSQAAWTHDPVLAVGSLSARVVPCPTPLAAWTAIEERRDDERLVLLTELNDAQLGEGLLAYVSKHTVRRVDPWEIAGDLFGATQLDPMLTREGRWVVDALIDLTPAVGWPVAPGKVLTRDHALASLVTEALGIDREQLDGAGLMDWTTDAAAVLRATQRPGPILDGILGYLSEVGGAGAAAIMAAVRSGNGTDAVPLGLLAGALWPAPSGGPRATAVAVAQTRLEPWFGGVRLRVEEAEALHTLALASVGRASTNDRDGRRDARGYLARAEEIAKRIDATELLGGSDVLPTGFIQRLRAVAAAVRLGAAGPGKPDHGMVTAAERALANAEAHRGADARRLETARMAVRLLRWLATDDGPEPATLYDAVLRQSRVDGYVDRARLDVFAGDTDPVVAEAYHLLHRAVDARRARHDQRFATLLAEATEHDSPPGALIRVEDVLDRVVDPILAHGRRVLLLVLDGMGVAAATELAESMGRTGPWFELTPDGGERVGVLAALPTITEVSRCSLFTGHIATGQQKEELAAFAARFPQGVLLHKARLRAGAGVALDTEVTGALEDPGVPLVAAVVNTIDDALDRSDPGTTVWDTETIQSVRDLLTLASDHVVVVVSDHGHVVDRGPEATQRPSAASENRWRPHDRPAGEGEVVVRGPRVAKANGEVVLPWREEIRYGPRKAGYHGGASAAEAVIPLLVFGAGDETAVPGWAGAPVPSPAWWWPADDGATESAVVPDKALGRPRTQRQAPAPQTETLFDATPAPVTAPAAPEPPTDADRLIAALLDSETYQQRSQGRGVLPDQRARAMLRVLVSAQGRSRLDNLASRAGVPAHRITQSVTALQRVLQVEGYPVLRLDVDGQTVILDVGLLREQFGLDPA</sequence>
<dbReference type="RefSeq" id="WP_239126815.1">
    <property type="nucleotide sequence ID" value="NZ_BONE01000029.1"/>
</dbReference>
<keyword evidence="6" id="KW-1185">Reference proteome</keyword>
<dbReference type="NCBIfam" id="NF033446">
    <property type="entry name" value="BREX_PglZ_2"/>
    <property type="match status" value="1"/>
</dbReference>
<organism evidence="5 6">
    <name type="scientific">Asanoa siamensis</name>
    <dbReference type="NCBI Taxonomy" id="926357"/>
    <lineage>
        <taxon>Bacteria</taxon>
        <taxon>Bacillati</taxon>
        <taxon>Actinomycetota</taxon>
        <taxon>Actinomycetes</taxon>
        <taxon>Micromonosporales</taxon>
        <taxon>Micromonosporaceae</taxon>
        <taxon>Asanoa</taxon>
    </lineage>
</organism>
<accession>A0ABQ4CSN4</accession>
<feature type="region of interest" description="Disordered" evidence="1">
    <location>
        <begin position="760"/>
        <end position="796"/>
    </location>
</feature>
<evidence type="ECO:0000256" key="1">
    <source>
        <dbReference type="SAM" id="MobiDB-lite"/>
    </source>
</evidence>
<dbReference type="Pfam" id="PF25863">
    <property type="entry name" value="PglZ_C"/>
    <property type="match status" value="1"/>
</dbReference>
<dbReference type="InterPro" id="IPR058880">
    <property type="entry name" value="PglZ_N"/>
</dbReference>
<proteinExistence type="predicted"/>
<dbReference type="Pfam" id="PF25862">
    <property type="entry name" value="PglZ_1st"/>
    <property type="match status" value="1"/>
</dbReference>
<feature type="domain" description="Alkaline phosphatase-like protein PglZ N-terminal" evidence="3">
    <location>
        <begin position="2"/>
        <end position="100"/>
    </location>
</feature>
<evidence type="ECO:0000313" key="6">
    <source>
        <dbReference type="Proteomes" id="UP000604117"/>
    </source>
</evidence>
<dbReference type="InterPro" id="IPR058882">
    <property type="entry name" value="PglZ_C"/>
</dbReference>
<feature type="compositionally biased region" description="Basic and acidic residues" evidence="1">
    <location>
        <begin position="660"/>
        <end position="670"/>
    </location>
</feature>
<dbReference type="Proteomes" id="UP000604117">
    <property type="component" value="Unassembled WGS sequence"/>
</dbReference>
<reference evidence="5 6" key="1">
    <citation type="submission" date="2021-01" db="EMBL/GenBank/DDBJ databases">
        <title>Whole genome shotgun sequence of Asanoa siamensis NBRC 107932.</title>
        <authorList>
            <person name="Komaki H."/>
            <person name="Tamura T."/>
        </authorList>
    </citation>
    <scope>NUCLEOTIDE SEQUENCE [LARGE SCALE GENOMIC DNA]</scope>
    <source>
        <strain evidence="5 6">NBRC 107932</strain>
    </source>
</reference>